<name>A0A549T5L6_METSR</name>
<dbReference type="Proteomes" id="UP000316781">
    <property type="component" value="Unassembled WGS sequence"/>
</dbReference>
<sequence>MKGLKGLVRLTNVKRRSGRAVRLPAVRQWSGPLIGREPEGVDDYLAKVARLVADVRTHLYFDASFLMWLAKLGEEARAEFHAWQSAVGESRFHVPLWAAHEFFKHRLKNTVSKELGKEIRAFDSAASNLYEALRIYCSDQLFGFKNSGVLFLDEYRRTVQPVRAMLKVAEKSEQFAAGVRQVSTYIDERLLSGPLYEVVADIEADERVRNRGVIPPSFKDAHKRGGKRTDDAGEEPTAGGDNSFGDLVFWREVLRHAASVRARTVIVLTADRKNDWFENHHGDQGLTETVRKRILRPRPVPTPHPLLVREAFDRGAGDLALIDPMYCGVLLERTGGTFANFAAAALDTHLPEPVKKPAAARSWAKRFGAEAHLLGGGRVLEGDEDEFEKEQFDAASLVLEHLRPSSRLREGTAEVIRRIAEADLAARTQAFRQLDNDALEQWDIASLVALGRVALRTAEAGDPASLDFLSDLRDHAPEFAAAVREPIYFGALGAVYFDDELARRPPQGSQAAVVLLSLVTAPEVRHSAAALGAALGAESKLFYRPGPDAAILSVEFVIQPSADNKSAADLLAIKLDGVDLMTNLQTEEPLRFTSLLGKPPGVADLQVGALLEVLTRYHLLPRQLIETDINTDLIVRVPEYAGVELDV</sequence>
<evidence type="ECO:0000259" key="2">
    <source>
        <dbReference type="Pfam" id="PF18476"/>
    </source>
</evidence>
<protein>
    <recommendedName>
        <fullName evidence="2">PIN like domain-containing protein</fullName>
    </recommendedName>
</protein>
<proteinExistence type="predicted"/>
<dbReference type="Pfam" id="PF18476">
    <property type="entry name" value="PIN_8"/>
    <property type="match status" value="1"/>
</dbReference>
<gene>
    <name evidence="3" type="ORF">FM996_03110</name>
</gene>
<reference evidence="3 4" key="1">
    <citation type="submission" date="2019-07" db="EMBL/GenBank/DDBJ databases">
        <title>Ln-dependent methylotrophs.</title>
        <authorList>
            <person name="Tani A."/>
        </authorList>
    </citation>
    <scope>NUCLEOTIDE SEQUENCE [LARGE SCALE GENOMIC DNA]</scope>
    <source>
        <strain evidence="3 4">SM89A</strain>
    </source>
</reference>
<dbReference type="AlphaFoldDB" id="A0A549T5L6"/>
<dbReference type="InterPro" id="IPR041578">
    <property type="entry name" value="PIN_8"/>
</dbReference>
<feature type="domain" description="PIN like" evidence="2">
    <location>
        <begin position="60"/>
        <end position="284"/>
    </location>
</feature>
<accession>A0A549T5L6</accession>
<feature type="region of interest" description="Disordered" evidence="1">
    <location>
        <begin position="214"/>
        <end position="239"/>
    </location>
</feature>
<dbReference type="EMBL" id="VJMF01000014">
    <property type="protein sequence ID" value="TRL37183.1"/>
    <property type="molecule type" value="Genomic_DNA"/>
</dbReference>
<evidence type="ECO:0000256" key="1">
    <source>
        <dbReference type="SAM" id="MobiDB-lite"/>
    </source>
</evidence>
<comment type="caution">
    <text evidence="3">The sequence shown here is derived from an EMBL/GenBank/DDBJ whole genome shotgun (WGS) entry which is preliminary data.</text>
</comment>
<evidence type="ECO:0000313" key="3">
    <source>
        <dbReference type="EMBL" id="TRL37183.1"/>
    </source>
</evidence>
<organism evidence="3 4">
    <name type="scientific">Methylosinus sporium</name>
    <dbReference type="NCBI Taxonomy" id="428"/>
    <lineage>
        <taxon>Bacteria</taxon>
        <taxon>Pseudomonadati</taxon>
        <taxon>Pseudomonadota</taxon>
        <taxon>Alphaproteobacteria</taxon>
        <taxon>Hyphomicrobiales</taxon>
        <taxon>Methylocystaceae</taxon>
        <taxon>Methylosinus</taxon>
    </lineage>
</organism>
<evidence type="ECO:0000313" key="4">
    <source>
        <dbReference type="Proteomes" id="UP000316781"/>
    </source>
</evidence>